<gene>
    <name evidence="1" type="ORF">BV22DRAFT_1052336</name>
</gene>
<dbReference type="Proteomes" id="UP000790709">
    <property type="component" value="Unassembled WGS sequence"/>
</dbReference>
<name>A0ACB8AVL3_9AGAM</name>
<accession>A0ACB8AVL3</accession>
<comment type="caution">
    <text evidence="1">The sequence shown here is derived from an EMBL/GenBank/DDBJ whole genome shotgun (WGS) entry which is preliminary data.</text>
</comment>
<keyword evidence="2" id="KW-1185">Reference proteome</keyword>
<reference evidence="1" key="1">
    <citation type="journal article" date="2021" name="New Phytol.">
        <title>Evolutionary innovations through gain and loss of genes in the ectomycorrhizal Boletales.</title>
        <authorList>
            <person name="Wu G."/>
            <person name="Miyauchi S."/>
            <person name="Morin E."/>
            <person name="Kuo A."/>
            <person name="Drula E."/>
            <person name="Varga T."/>
            <person name="Kohler A."/>
            <person name="Feng B."/>
            <person name="Cao Y."/>
            <person name="Lipzen A."/>
            <person name="Daum C."/>
            <person name="Hundley H."/>
            <person name="Pangilinan J."/>
            <person name="Johnson J."/>
            <person name="Barry K."/>
            <person name="LaButti K."/>
            <person name="Ng V."/>
            <person name="Ahrendt S."/>
            <person name="Min B."/>
            <person name="Choi I.G."/>
            <person name="Park H."/>
            <person name="Plett J.M."/>
            <person name="Magnuson J."/>
            <person name="Spatafora J.W."/>
            <person name="Nagy L.G."/>
            <person name="Henrissat B."/>
            <person name="Grigoriev I.V."/>
            <person name="Yang Z.L."/>
            <person name="Xu J."/>
            <person name="Martin F.M."/>
        </authorList>
    </citation>
    <scope>NUCLEOTIDE SEQUENCE</scope>
    <source>
        <strain evidence="1">KUC20120723A-06</strain>
    </source>
</reference>
<evidence type="ECO:0000313" key="1">
    <source>
        <dbReference type="EMBL" id="KAH7917571.1"/>
    </source>
</evidence>
<organism evidence="1 2">
    <name type="scientific">Leucogyrophana mollusca</name>
    <dbReference type="NCBI Taxonomy" id="85980"/>
    <lineage>
        <taxon>Eukaryota</taxon>
        <taxon>Fungi</taxon>
        <taxon>Dikarya</taxon>
        <taxon>Basidiomycota</taxon>
        <taxon>Agaricomycotina</taxon>
        <taxon>Agaricomycetes</taxon>
        <taxon>Agaricomycetidae</taxon>
        <taxon>Boletales</taxon>
        <taxon>Boletales incertae sedis</taxon>
        <taxon>Leucogyrophana</taxon>
    </lineage>
</organism>
<sequence length="281" mass="30430">MVRLSVVFASTDILSRQRAKRWMIRRECDAICRERYQEIVLACSSPPNTVVISGSLHESDPNAKSTGGDRLHCTLRFEVRRKGVVRPVGSGHLYYDEPAPGHGVVIGREYAAVRVKSMATYLLMTNASKPPGVALAHLGPHPNRMASIPIRHLSGLLEKDTSIYWSDSSKDSAGSTFGSVNVAMDYYVTACVLTNPQRASPRLASALAPAMLPPRHDPNVYAVALVTRPRTRRCSTTTTMSGITSEAPRRPPIGPCSSGKGASSCTTHPSTTELCTPNTNE</sequence>
<proteinExistence type="predicted"/>
<dbReference type="EMBL" id="MU267008">
    <property type="protein sequence ID" value="KAH7917571.1"/>
    <property type="molecule type" value="Genomic_DNA"/>
</dbReference>
<protein>
    <submittedName>
        <fullName evidence="1">Uncharacterized protein</fullName>
    </submittedName>
</protein>
<evidence type="ECO:0000313" key="2">
    <source>
        <dbReference type="Proteomes" id="UP000790709"/>
    </source>
</evidence>